<name>A0AAW1I9D5_POPJA</name>
<proteinExistence type="predicted"/>
<dbReference type="PANTHER" id="PTHR33480:SF1">
    <property type="entry name" value="TYR RECOMBINASE DOMAIN-CONTAINING PROTEIN"/>
    <property type="match status" value="1"/>
</dbReference>
<organism evidence="2 3">
    <name type="scientific">Popillia japonica</name>
    <name type="common">Japanese beetle</name>
    <dbReference type="NCBI Taxonomy" id="7064"/>
    <lineage>
        <taxon>Eukaryota</taxon>
        <taxon>Metazoa</taxon>
        <taxon>Ecdysozoa</taxon>
        <taxon>Arthropoda</taxon>
        <taxon>Hexapoda</taxon>
        <taxon>Insecta</taxon>
        <taxon>Pterygota</taxon>
        <taxon>Neoptera</taxon>
        <taxon>Endopterygota</taxon>
        <taxon>Coleoptera</taxon>
        <taxon>Polyphaga</taxon>
        <taxon>Scarabaeiformia</taxon>
        <taxon>Scarabaeidae</taxon>
        <taxon>Rutelinae</taxon>
        <taxon>Popillia</taxon>
    </lineage>
</organism>
<sequence length="379" mass="44234">MFNRKRVGDVQYLTIDTYEANRTQVNQEAFSESLTSVEQLISKRFKRVVTGGKGSKPIPILFSSRIQKFIAKILESRIFLKIVPETNRYLFANPGSQTRWMSGVNILRKLAQNCGAKNPSLLTSSKFRKHIATTLQLMTLEQNEMEQIATFVGHTKKTHEEFYRLPQDIYQTANVAKILLLLEKGRGNEFKGKKLSEIELNNDVYYSSESENEDEHPNLISQERREGEKENNEEVIEEDQEDVHEGETSTNYKPQDDIKNKKLDEKKNKQAPSGRIKWSENEKKLVLNHFKTHIKKKIAPKKEECEQLLNEHRSILMTKDWCSPVLRLRKLRLSLMKICFSKSESSHGSSLWPQIRFIYARHVLQWKGNAKRRTYIISF</sequence>
<gene>
    <name evidence="2" type="ORF">QE152_g38043</name>
</gene>
<dbReference type="EMBL" id="JASPKY010000777">
    <property type="protein sequence ID" value="KAK9685447.1"/>
    <property type="molecule type" value="Genomic_DNA"/>
</dbReference>
<evidence type="ECO:0000313" key="3">
    <source>
        <dbReference type="Proteomes" id="UP001458880"/>
    </source>
</evidence>
<evidence type="ECO:0000256" key="1">
    <source>
        <dbReference type="SAM" id="MobiDB-lite"/>
    </source>
</evidence>
<accession>A0AAW1I9D5</accession>
<dbReference type="Proteomes" id="UP001458880">
    <property type="component" value="Unassembled WGS sequence"/>
</dbReference>
<comment type="caution">
    <text evidence="2">The sequence shown here is derived from an EMBL/GenBank/DDBJ whole genome shotgun (WGS) entry which is preliminary data.</text>
</comment>
<feature type="compositionally biased region" description="Basic and acidic residues" evidence="1">
    <location>
        <begin position="254"/>
        <end position="268"/>
    </location>
</feature>
<feature type="compositionally biased region" description="Basic and acidic residues" evidence="1">
    <location>
        <begin position="222"/>
        <end position="232"/>
    </location>
</feature>
<dbReference type="PANTHER" id="PTHR33480">
    <property type="entry name" value="SET DOMAIN-CONTAINING PROTEIN-RELATED"/>
    <property type="match status" value="1"/>
</dbReference>
<reference evidence="2 3" key="1">
    <citation type="journal article" date="2024" name="BMC Genomics">
        <title>De novo assembly and annotation of Popillia japonica's genome with initial clues to its potential as an invasive pest.</title>
        <authorList>
            <person name="Cucini C."/>
            <person name="Boschi S."/>
            <person name="Funari R."/>
            <person name="Cardaioli E."/>
            <person name="Iannotti N."/>
            <person name="Marturano G."/>
            <person name="Paoli F."/>
            <person name="Bruttini M."/>
            <person name="Carapelli A."/>
            <person name="Frati F."/>
            <person name="Nardi F."/>
        </authorList>
    </citation>
    <scope>NUCLEOTIDE SEQUENCE [LARGE SCALE GENOMIC DNA]</scope>
    <source>
        <strain evidence="2">DMR45628</strain>
    </source>
</reference>
<keyword evidence="3" id="KW-1185">Reference proteome</keyword>
<feature type="region of interest" description="Disordered" evidence="1">
    <location>
        <begin position="207"/>
        <end position="275"/>
    </location>
</feature>
<dbReference type="AlphaFoldDB" id="A0AAW1I9D5"/>
<protein>
    <recommendedName>
        <fullName evidence="4">Tyr recombinase domain-containing protein</fullName>
    </recommendedName>
</protein>
<evidence type="ECO:0008006" key="4">
    <source>
        <dbReference type="Google" id="ProtNLM"/>
    </source>
</evidence>
<feature type="compositionally biased region" description="Acidic residues" evidence="1">
    <location>
        <begin position="233"/>
        <end position="244"/>
    </location>
</feature>
<evidence type="ECO:0000313" key="2">
    <source>
        <dbReference type="EMBL" id="KAK9685447.1"/>
    </source>
</evidence>